<dbReference type="PANTHER" id="PTHR12829:SF4">
    <property type="entry name" value="N(6)-ADENINE-SPECIFIC METHYLTRANSFERASE METTL4"/>
    <property type="match status" value="1"/>
</dbReference>
<organism evidence="2">
    <name type="scientific">Opuntia streptacantha</name>
    <name type="common">Prickly pear cactus</name>
    <name type="synonym">Opuntia cardona</name>
    <dbReference type="NCBI Taxonomy" id="393608"/>
    <lineage>
        <taxon>Eukaryota</taxon>
        <taxon>Viridiplantae</taxon>
        <taxon>Streptophyta</taxon>
        <taxon>Embryophyta</taxon>
        <taxon>Tracheophyta</taxon>
        <taxon>Spermatophyta</taxon>
        <taxon>Magnoliopsida</taxon>
        <taxon>eudicotyledons</taxon>
        <taxon>Gunneridae</taxon>
        <taxon>Pentapetalae</taxon>
        <taxon>Caryophyllales</taxon>
        <taxon>Cactineae</taxon>
        <taxon>Cactaceae</taxon>
        <taxon>Opuntioideae</taxon>
        <taxon>Opuntia</taxon>
    </lineage>
</organism>
<reference evidence="2" key="1">
    <citation type="journal article" date="2013" name="J. Plant Res.">
        <title>Effect of fungi and light on seed germination of three Opuntia species from semiarid lands of central Mexico.</title>
        <authorList>
            <person name="Delgado-Sanchez P."/>
            <person name="Jimenez-Bremont J.F."/>
            <person name="Guerrero-Gonzalez Mde L."/>
            <person name="Flores J."/>
        </authorList>
    </citation>
    <scope>NUCLEOTIDE SEQUENCE</scope>
    <source>
        <tissue evidence="2">Cladode</tissue>
    </source>
</reference>
<protein>
    <submittedName>
        <fullName evidence="2">Site-specific DNA-methyltransferase (Adenine-specific)</fullName>
        <ecNumber evidence="2">2.1.1.72</ecNumber>
    </submittedName>
</protein>
<dbReference type="GO" id="GO:0005634">
    <property type="term" value="C:nucleus"/>
    <property type="evidence" value="ECO:0007669"/>
    <property type="project" value="TreeGrafter"/>
</dbReference>
<dbReference type="GO" id="GO:0009007">
    <property type="term" value="F:site-specific DNA-methyltransferase (adenine-specific) activity"/>
    <property type="evidence" value="ECO:0007669"/>
    <property type="project" value="UniProtKB-EC"/>
</dbReference>
<dbReference type="AlphaFoldDB" id="A0A7C9ARY4"/>
<accession>A0A7C9ARY4</accession>
<name>A0A7C9ARY4_OPUST</name>
<evidence type="ECO:0000313" key="2">
    <source>
        <dbReference type="EMBL" id="MBA4673411.1"/>
    </source>
</evidence>
<reference evidence="2" key="2">
    <citation type="submission" date="2020-07" db="EMBL/GenBank/DDBJ databases">
        <authorList>
            <person name="Vera ALvarez R."/>
            <person name="Arias-Moreno D.M."/>
            <person name="Jimenez-Jacinto V."/>
            <person name="Jimenez-Bremont J.F."/>
            <person name="Swaminathan K."/>
            <person name="Moose S.P."/>
            <person name="Guerrero-Gonzalez M.L."/>
            <person name="Marino-Ramirez L."/>
            <person name="Landsman D."/>
            <person name="Rodriguez-Kessler M."/>
            <person name="Delgado-Sanchez P."/>
        </authorList>
    </citation>
    <scope>NUCLEOTIDE SEQUENCE</scope>
    <source>
        <tissue evidence="2">Cladode</tissue>
    </source>
</reference>
<dbReference type="PANTHER" id="PTHR12829">
    <property type="entry name" value="N6-ADENOSINE-METHYLTRANSFERASE"/>
    <property type="match status" value="1"/>
</dbReference>
<keyword evidence="2" id="KW-0808">Transferase</keyword>
<dbReference type="GO" id="GO:0032259">
    <property type="term" value="P:methylation"/>
    <property type="evidence" value="ECO:0007669"/>
    <property type="project" value="UniProtKB-KW"/>
</dbReference>
<proteinExistence type="predicted"/>
<evidence type="ECO:0000256" key="1">
    <source>
        <dbReference type="SAM" id="MobiDB-lite"/>
    </source>
</evidence>
<dbReference type="EMBL" id="GISG01258933">
    <property type="protein sequence ID" value="MBA4673411.1"/>
    <property type="molecule type" value="Transcribed_RNA"/>
</dbReference>
<feature type="region of interest" description="Disordered" evidence="1">
    <location>
        <begin position="61"/>
        <end position="85"/>
    </location>
</feature>
<feature type="compositionally biased region" description="Basic and acidic residues" evidence="1">
    <location>
        <begin position="63"/>
        <end position="73"/>
    </location>
</feature>
<keyword evidence="2" id="KW-0489">Methyltransferase</keyword>
<dbReference type="EC" id="2.1.1.72" evidence="2"/>
<sequence>MAGVERNRLSAFLESGIYEFPNSNAVFIDPLRILNRKYSRFRVSPSAYYSRFFNPKFDSQPLQKEKDEAEKSRVSANSLKRKRNQQKKIKQHYALNEKELLAEQRHQDIRPFLVKAQEDLIGAKELLEVMCELNCEKEGWETCIDLNNGGVKEEVSFVELGKVWQAPFYEIAINISQINEEDEEDKASRNSQHNQKLLPIFNNLVLNETNDDVLAEFLTSQYVLPKDSSFYMMTWIVALTVY</sequence>